<gene>
    <name evidence="1" type="ORF">ASPSYDRAFT_47682</name>
</gene>
<reference evidence="2" key="1">
    <citation type="journal article" date="2017" name="Genome Biol.">
        <title>Comparative genomics reveals high biological diversity and specific adaptations in the industrially and medically important fungal genus Aspergillus.</title>
        <authorList>
            <person name="de Vries R.P."/>
            <person name="Riley R."/>
            <person name="Wiebenga A."/>
            <person name="Aguilar-Osorio G."/>
            <person name="Amillis S."/>
            <person name="Uchima C.A."/>
            <person name="Anderluh G."/>
            <person name="Asadollahi M."/>
            <person name="Askin M."/>
            <person name="Barry K."/>
            <person name="Battaglia E."/>
            <person name="Bayram O."/>
            <person name="Benocci T."/>
            <person name="Braus-Stromeyer S.A."/>
            <person name="Caldana C."/>
            <person name="Canovas D."/>
            <person name="Cerqueira G.C."/>
            <person name="Chen F."/>
            <person name="Chen W."/>
            <person name="Choi C."/>
            <person name="Clum A."/>
            <person name="Dos Santos R.A."/>
            <person name="Damasio A.R."/>
            <person name="Diallinas G."/>
            <person name="Emri T."/>
            <person name="Fekete E."/>
            <person name="Flipphi M."/>
            <person name="Freyberg S."/>
            <person name="Gallo A."/>
            <person name="Gournas C."/>
            <person name="Habgood R."/>
            <person name="Hainaut M."/>
            <person name="Harispe M.L."/>
            <person name="Henrissat B."/>
            <person name="Hilden K.S."/>
            <person name="Hope R."/>
            <person name="Hossain A."/>
            <person name="Karabika E."/>
            <person name="Karaffa L."/>
            <person name="Karanyi Z."/>
            <person name="Krasevec N."/>
            <person name="Kuo A."/>
            <person name="Kusch H."/>
            <person name="LaButti K."/>
            <person name="Lagendijk E.L."/>
            <person name="Lapidus A."/>
            <person name="Levasseur A."/>
            <person name="Lindquist E."/>
            <person name="Lipzen A."/>
            <person name="Logrieco A.F."/>
            <person name="MacCabe A."/>
            <person name="Maekelae M.R."/>
            <person name="Malavazi I."/>
            <person name="Melin P."/>
            <person name="Meyer V."/>
            <person name="Mielnichuk N."/>
            <person name="Miskei M."/>
            <person name="Molnar A.P."/>
            <person name="Mule G."/>
            <person name="Ngan C.Y."/>
            <person name="Orejas M."/>
            <person name="Orosz E."/>
            <person name="Ouedraogo J.P."/>
            <person name="Overkamp K.M."/>
            <person name="Park H.-S."/>
            <person name="Perrone G."/>
            <person name="Piumi F."/>
            <person name="Punt P.J."/>
            <person name="Ram A.F."/>
            <person name="Ramon A."/>
            <person name="Rauscher S."/>
            <person name="Record E."/>
            <person name="Riano-Pachon D.M."/>
            <person name="Robert V."/>
            <person name="Roehrig J."/>
            <person name="Ruller R."/>
            <person name="Salamov A."/>
            <person name="Salih N.S."/>
            <person name="Samson R.A."/>
            <person name="Sandor E."/>
            <person name="Sanguinetti M."/>
            <person name="Schuetze T."/>
            <person name="Sepcic K."/>
            <person name="Shelest E."/>
            <person name="Sherlock G."/>
            <person name="Sophianopoulou V."/>
            <person name="Squina F.M."/>
            <person name="Sun H."/>
            <person name="Susca A."/>
            <person name="Todd R.B."/>
            <person name="Tsang A."/>
            <person name="Unkles S.E."/>
            <person name="van de Wiele N."/>
            <person name="van Rossen-Uffink D."/>
            <person name="Oliveira J.V."/>
            <person name="Vesth T.C."/>
            <person name="Visser J."/>
            <person name="Yu J.-H."/>
            <person name="Zhou M."/>
            <person name="Andersen M.R."/>
            <person name="Archer D.B."/>
            <person name="Baker S.E."/>
            <person name="Benoit I."/>
            <person name="Brakhage A.A."/>
            <person name="Braus G.H."/>
            <person name="Fischer R."/>
            <person name="Frisvad J.C."/>
            <person name="Goldman G.H."/>
            <person name="Houbraken J."/>
            <person name="Oakley B."/>
            <person name="Pocsi I."/>
            <person name="Scazzocchio C."/>
            <person name="Seiboth B."/>
            <person name="vanKuyk P.A."/>
            <person name="Wortman J."/>
            <person name="Dyer P.S."/>
            <person name="Grigoriev I.V."/>
        </authorList>
    </citation>
    <scope>NUCLEOTIDE SEQUENCE [LARGE SCALE GENOMIC DNA]</scope>
    <source>
        <strain evidence="2">CBS 593.65</strain>
    </source>
</reference>
<keyword evidence="2" id="KW-1185">Reference proteome</keyword>
<dbReference type="RefSeq" id="XP_040700186.1">
    <property type="nucleotide sequence ID" value="XM_040847485.1"/>
</dbReference>
<dbReference type="VEuPathDB" id="FungiDB:ASPSYDRAFT_47682"/>
<proteinExistence type="predicted"/>
<dbReference type="GeneID" id="63763558"/>
<protein>
    <submittedName>
        <fullName evidence="1">Uncharacterized protein</fullName>
    </submittedName>
</protein>
<organism evidence="1 2">
    <name type="scientific">Aspergillus sydowii CBS 593.65</name>
    <dbReference type="NCBI Taxonomy" id="1036612"/>
    <lineage>
        <taxon>Eukaryota</taxon>
        <taxon>Fungi</taxon>
        <taxon>Dikarya</taxon>
        <taxon>Ascomycota</taxon>
        <taxon>Pezizomycotina</taxon>
        <taxon>Eurotiomycetes</taxon>
        <taxon>Eurotiomycetidae</taxon>
        <taxon>Eurotiales</taxon>
        <taxon>Aspergillaceae</taxon>
        <taxon>Aspergillus</taxon>
        <taxon>Aspergillus subgen. Nidulantes</taxon>
    </lineage>
</organism>
<dbReference type="Proteomes" id="UP000184356">
    <property type="component" value="Unassembled WGS sequence"/>
</dbReference>
<name>A0A1L9TAB3_9EURO</name>
<evidence type="ECO:0000313" key="1">
    <source>
        <dbReference type="EMBL" id="OJJ56380.1"/>
    </source>
</evidence>
<accession>A0A1L9TAB3</accession>
<dbReference type="EMBL" id="KV878590">
    <property type="protein sequence ID" value="OJJ56380.1"/>
    <property type="molecule type" value="Genomic_DNA"/>
</dbReference>
<sequence length="171" mass="19145">MRLIFGTVVFEIPTIFGKPFWHSRTAQLARQASLRMTLQSVGRVRGAATSLAFEDVEDLVSRSPQRLLTRPVIVKLSRCTFLVCGECRWTFGLIGPSSFTERLDLVAFGSCVRRTRCPWLSYGPLQSVCLGAVVVLRGGTVYLECLYQTIYSYKAGLTPYCRAPWLPVAED</sequence>
<evidence type="ECO:0000313" key="2">
    <source>
        <dbReference type="Proteomes" id="UP000184356"/>
    </source>
</evidence>
<dbReference type="AlphaFoldDB" id="A0A1L9TAB3"/>